<keyword evidence="2" id="KW-1185">Reference proteome</keyword>
<dbReference type="InterPro" id="IPR052579">
    <property type="entry name" value="Zinc_finger_SWIM"/>
</dbReference>
<proteinExistence type="predicted"/>
<evidence type="ECO:0000313" key="1">
    <source>
        <dbReference type="EMBL" id="KAJ0207244.1"/>
    </source>
</evidence>
<dbReference type="GO" id="GO:0045944">
    <property type="term" value="P:positive regulation of transcription by RNA polymerase II"/>
    <property type="evidence" value="ECO:0007669"/>
    <property type="project" value="InterPro"/>
</dbReference>
<dbReference type="PANTHER" id="PTHR31569">
    <property type="entry name" value="SWIM-TYPE DOMAIN-CONTAINING PROTEIN"/>
    <property type="match status" value="1"/>
</dbReference>
<comment type="caution">
    <text evidence="1">The sequence shown here is derived from an EMBL/GenBank/DDBJ whole genome shotgun (WGS) entry which is preliminary data.</text>
</comment>
<evidence type="ECO:0000313" key="2">
    <source>
        <dbReference type="Proteomes" id="UP000235145"/>
    </source>
</evidence>
<dbReference type="Proteomes" id="UP000235145">
    <property type="component" value="Unassembled WGS sequence"/>
</dbReference>
<dbReference type="AlphaFoldDB" id="A0A9R1XEG0"/>
<organism evidence="1 2">
    <name type="scientific">Lactuca sativa</name>
    <name type="common">Garden lettuce</name>
    <dbReference type="NCBI Taxonomy" id="4236"/>
    <lineage>
        <taxon>Eukaryota</taxon>
        <taxon>Viridiplantae</taxon>
        <taxon>Streptophyta</taxon>
        <taxon>Embryophyta</taxon>
        <taxon>Tracheophyta</taxon>
        <taxon>Spermatophyta</taxon>
        <taxon>Magnoliopsida</taxon>
        <taxon>eudicotyledons</taxon>
        <taxon>Gunneridae</taxon>
        <taxon>Pentapetalae</taxon>
        <taxon>asterids</taxon>
        <taxon>campanulids</taxon>
        <taxon>Asterales</taxon>
        <taxon>Asteraceae</taxon>
        <taxon>Cichorioideae</taxon>
        <taxon>Cichorieae</taxon>
        <taxon>Lactucinae</taxon>
        <taxon>Lactuca</taxon>
    </lineage>
</organism>
<protein>
    <recommendedName>
        <fullName evidence="3">FAR1 domain-containing protein</fullName>
    </recommendedName>
</protein>
<dbReference type="InterPro" id="IPR014842">
    <property type="entry name" value="AFT"/>
</dbReference>
<evidence type="ECO:0008006" key="3">
    <source>
        <dbReference type="Google" id="ProtNLM"/>
    </source>
</evidence>
<accession>A0A9R1XEG0</accession>
<dbReference type="GO" id="GO:0000981">
    <property type="term" value="F:DNA-binding transcription factor activity, RNA polymerase II-specific"/>
    <property type="evidence" value="ECO:0007669"/>
    <property type="project" value="InterPro"/>
</dbReference>
<name>A0A9R1XEG0_LACSA</name>
<gene>
    <name evidence="1" type="ORF">LSAT_V11C500294200</name>
</gene>
<dbReference type="Pfam" id="PF08731">
    <property type="entry name" value="AFT"/>
    <property type="match status" value="1"/>
</dbReference>
<dbReference type="PANTHER" id="PTHR31569:SF4">
    <property type="entry name" value="SWIM-TYPE DOMAIN-CONTAINING PROTEIN"/>
    <property type="match status" value="1"/>
</dbReference>
<reference evidence="1 2" key="1">
    <citation type="journal article" date="2017" name="Nat. Commun.">
        <title>Genome assembly with in vitro proximity ligation data and whole-genome triplication in lettuce.</title>
        <authorList>
            <person name="Reyes-Chin-Wo S."/>
            <person name="Wang Z."/>
            <person name="Yang X."/>
            <person name="Kozik A."/>
            <person name="Arikit S."/>
            <person name="Song C."/>
            <person name="Xia L."/>
            <person name="Froenicke L."/>
            <person name="Lavelle D.O."/>
            <person name="Truco M.J."/>
            <person name="Xia R."/>
            <person name="Zhu S."/>
            <person name="Xu C."/>
            <person name="Xu H."/>
            <person name="Xu X."/>
            <person name="Cox K."/>
            <person name="Korf I."/>
            <person name="Meyers B.C."/>
            <person name="Michelmore R.W."/>
        </authorList>
    </citation>
    <scope>NUCLEOTIDE SEQUENCE [LARGE SCALE GENOMIC DNA]</scope>
    <source>
        <strain evidence="2">cv. Salinas</strain>
        <tissue evidence="1">Seedlings</tissue>
    </source>
</reference>
<dbReference type="GO" id="GO:0010106">
    <property type="term" value="P:cellular response to iron ion starvation"/>
    <property type="evidence" value="ECO:0007669"/>
    <property type="project" value="InterPro"/>
</dbReference>
<sequence length="111" mass="13347">MDLVQNMVNTLGYVIVIKNYKRNFNVHTKVHKSPKKKKQGQKKINCPFSLHGKYSPVDNSWKIKMICEFHNHDPSLYLEGHHYPRRLTEYECRIVEDLLKKMSNQKIYYLH</sequence>
<dbReference type="EMBL" id="NBSK02000005">
    <property type="protein sequence ID" value="KAJ0207244.1"/>
    <property type="molecule type" value="Genomic_DNA"/>
</dbReference>